<protein>
    <submittedName>
        <fullName evidence="3">Putative vacuolar protein sorting-associated protein-1</fullName>
    </submittedName>
</protein>
<dbReference type="Pfam" id="PF03398">
    <property type="entry name" value="Ist1"/>
    <property type="match status" value="1"/>
</dbReference>
<dbReference type="GO" id="GO:0015031">
    <property type="term" value="P:protein transport"/>
    <property type="evidence" value="ECO:0007669"/>
    <property type="project" value="InterPro"/>
</dbReference>
<reference evidence="3 4" key="1">
    <citation type="submission" date="2018-02" db="EMBL/GenBank/DDBJ databases">
        <title>Draft genome sequences of Elsinoe sp., causing black scab on jojoba.</title>
        <authorList>
            <person name="Stodart B."/>
            <person name="Jeffress S."/>
            <person name="Ash G."/>
            <person name="Arun Chinnappa K."/>
        </authorList>
    </citation>
    <scope>NUCLEOTIDE SEQUENCE [LARGE SCALE GENOMIC DNA]</scope>
    <source>
        <strain evidence="3 4">Hillstone_2</strain>
    </source>
</reference>
<dbReference type="PANTHER" id="PTHR12161">
    <property type="entry name" value="IST1 FAMILY MEMBER"/>
    <property type="match status" value="1"/>
</dbReference>
<sequence>MAPASTVVNKLKVQLKLSISRLRMVQQKDTAIAKQQRRAMAQLLEQGKLESARIRVENIIRSDLTTELLEILELYSELLLARAGLLEAKECDPGLEEAVQSLIYAAPRTEIKELHTVRNLLAEKFGKEFALAASENADGKVSKRVTERLRVEPPRTELVEAYLSTIAEAYGVEYPPGSRKKREEEEAGGGEDDDEPGDGEKVRALEATVEAEELSRATPPRDVGPKSPVSVNPPKPSTENPKPEVRVPGPVELKPGPKMVGANKGATNGTPAVGAKKKEEGPGGKIPDVDELAKRFAQLKR</sequence>
<comment type="caution">
    <text evidence="3">The sequence shown here is derived from an EMBL/GenBank/DDBJ whole genome shotgun (WGS) entry which is preliminary data.</text>
</comment>
<dbReference type="FunFam" id="1.20.1260.60:FF:000002">
    <property type="entry name" value="Vacuolar protein sorting-associated protein IST1"/>
    <property type="match status" value="1"/>
</dbReference>
<feature type="compositionally biased region" description="Basic and acidic residues" evidence="2">
    <location>
        <begin position="276"/>
        <end position="290"/>
    </location>
</feature>
<gene>
    <name evidence="3" type="ORF">C1H76_0749</name>
</gene>
<evidence type="ECO:0000313" key="3">
    <source>
        <dbReference type="EMBL" id="TKX26995.1"/>
    </source>
</evidence>
<accession>A0A4U7BAC3</accession>
<name>A0A4U7BAC3_9PEZI</name>
<dbReference type="Proteomes" id="UP000308133">
    <property type="component" value="Unassembled WGS sequence"/>
</dbReference>
<evidence type="ECO:0000256" key="2">
    <source>
        <dbReference type="SAM" id="MobiDB-lite"/>
    </source>
</evidence>
<dbReference type="InterPro" id="IPR042277">
    <property type="entry name" value="IST1-like"/>
</dbReference>
<evidence type="ECO:0000256" key="1">
    <source>
        <dbReference type="ARBA" id="ARBA00005536"/>
    </source>
</evidence>
<dbReference type="EMBL" id="PTQR01000009">
    <property type="protein sequence ID" value="TKX26995.1"/>
    <property type="molecule type" value="Genomic_DNA"/>
</dbReference>
<feature type="region of interest" description="Disordered" evidence="2">
    <location>
        <begin position="174"/>
        <end position="290"/>
    </location>
</feature>
<evidence type="ECO:0000313" key="4">
    <source>
        <dbReference type="Proteomes" id="UP000308133"/>
    </source>
</evidence>
<organism evidence="3 4">
    <name type="scientific">Elsinoe australis</name>
    <dbReference type="NCBI Taxonomy" id="40998"/>
    <lineage>
        <taxon>Eukaryota</taxon>
        <taxon>Fungi</taxon>
        <taxon>Dikarya</taxon>
        <taxon>Ascomycota</taxon>
        <taxon>Pezizomycotina</taxon>
        <taxon>Dothideomycetes</taxon>
        <taxon>Dothideomycetidae</taxon>
        <taxon>Myriangiales</taxon>
        <taxon>Elsinoaceae</taxon>
        <taxon>Elsinoe</taxon>
    </lineage>
</organism>
<proteinExistence type="inferred from homology"/>
<feature type="compositionally biased region" description="Acidic residues" evidence="2">
    <location>
        <begin position="185"/>
        <end position="197"/>
    </location>
</feature>
<comment type="similarity">
    <text evidence="1">Belongs to the IST1 family.</text>
</comment>
<dbReference type="InterPro" id="IPR005061">
    <property type="entry name" value="Ist1"/>
</dbReference>
<dbReference type="PANTHER" id="PTHR12161:SF5">
    <property type="entry name" value="IST1 HOMOLOG"/>
    <property type="match status" value="1"/>
</dbReference>
<dbReference type="AlphaFoldDB" id="A0A4U7BAC3"/>
<dbReference type="Gene3D" id="1.20.1260.60">
    <property type="entry name" value="Vacuolar protein sorting-associated protein Ist1"/>
    <property type="match status" value="1"/>
</dbReference>